<protein>
    <submittedName>
        <fullName evidence="3">Streptomycin biosynthesis protein</fullName>
    </submittedName>
</protein>
<dbReference type="Proteomes" id="UP000526734">
    <property type="component" value="Unassembled WGS sequence"/>
</dbReference>
<feature type="region of interest" description="Disordered" evidence="1">
    <location>
        <begin position="162"/>
        <end position="186"/>
    </location>
</feature>
<dbReference type="SMART" id="SM00470">
    <property type="entry name" value="ParB"/>
    <property type="match status" value="1"/>
</dbReference>
<name>A0A7W3W3X8_9PSEU</name>
<evidence type="ECO:0000313" key="3">
    <source>
        <dbReference type="EMBL" id="MBB1158394.1"/>
    </source>
</evidence>
<dbReference type="InterPro" id="IPR003115">
    <property type="entry name" value="ParB_N"/>
</dbReference>
<dbReference type="RefSeq" id="WP_182895151.1">
    <property type="nucleotide sequence ID" value="NZ_JACGZW010000013.1"/>
</dbReference>
<feature type="compositionally biased region" description="Basic and acidic residues" evidence="1">
    <location>
        <begin position="171"/>
        <end position="182"/>
    </location>
</feature>
<feature type="region of interest" description="Disordered" evidence="1">
    <location>
        <begin position="209"/>
        <end position="246"/>
    </location>
</feature>
<dbReference type="SUPFAM" id="SSF110849">
    <property type="entry name" value="ParB/Sulfiredoxin"/>
    <property type="match status" value="1"/>
</dbReference>
<feature type="domain" description="ParB-like N-terminal" evidence="2">
    <location>
        <begin position="33"/>
        <end position="117"/>
    </location>
</feature>
<reference evidence="3 4" key="1">
    <citation type="submission" date="2020-08" db="EMBL/GenBank/DDBJ databases">
        <title>Amycolatopsis sp. nov. DR6-1 isolated from Dendrobium heterocarpum.</title>
        <authorList>
            <person name="Tedsree N."/>
            <person name="Kuncharoen N."/>
            <person name="Likhitwitayawuid K."/>
            <person name="Tanasupawat S."/>
        </authorList>
    </citation>
    <scope>NUCLEOTIDE SEQUENCE [LARGE SCALE GENOMIC DNA]</scope>
    <source>
        <strain evidence="3 4">DR6-1</strain>
    </source>
</reference>
<evidence type="ECO:0000259" key="2">
    <source>
        <dbReference type="SMART" id="SM00470"/>
    </source>
</evidence>
<dbReference type="InterPro" id="IPR036086">
    <property type="entry name" value="ParB/Sulfiredoxin_sf"/>
</dbReference>
<evidence type="ECO:0000313" key="4">
    <source>
        <dbReference type="Proteomes" id="UP000526734"/>
    </source>
</evidence>
<organism evidence="3 4">
    <name type="scientific">Amycolatopsis dendrobii</name>
    <dbReference type="NCBI Taxonomy" id="2760662"/>
    <lineage>
        <taxon>Bacteria</taxon>
        <taxon>Bacillati</taxon>
        <taxon>Actinomycetota</taxon>
        <taxon>Actinomycetes</taxon>
        <taxon>Pseudonocardiales</taxon>
        <taxon>Pseudonocardiaceae</taxon>
        <taxon>Amycolatopsis</taxon>
    </lineage>
</organism>
<sequence>MVQPGRPPRDGMRGESGACADWARAELEGCPVEQVAVAGLSVSGWVRGGGGDDAHVGLLAETEADLPPIVVHVPSMRVVDGVHRVRAAAARGRASVAAVLYAGSAADAFVLSVWLNRVHGLPLDRVDRRAAAERILVSHGHWSDRRIAAAVGLAAGTVAGLRGRSTGQNDQLDRRVGRDGRGRPVNAAAGRRLAGKLLTEEPGASLRSVARRAGVSPATVQDVRRRLSAGDDPVPAQRRGSPPPRRVQSWAVSAAELRRALEQMKRDPALRLSESGRALLRWLDRHAAGIAEWGQLVQAVPSHCRALVAEFARVYAAAWADLAGSLENSGAAGLETARG</sequence>
<gene>
    <name evidence="3" type="ORF">H4281_35050</name>
</gene>
<dbReference type="EMBL" id="JACGZW010000013">
    <property type="protein sequence ID" value="MBB1158394.1"/>
    <property type="molecule type" value="Genomic_DNA"/>
</dbReference>
<comment type="caution">
    <text evidence="3">The sequence shown here is derived from an EMBL/GenBank/DDBJ whole genome shotgun (WGS) entry which is preliminary data.</text>
</comment>
<accession>A0A7W3W3X8</accession>
<proteinExistence type="predicted"/>
<dbReference type="AlphaFoldDB" id="A0A7W3W3X8"/>
<evidence type="ECO:0000256" key="1">
    <source>
        <dbReference type="SAM" id="MobiDB-lite"/>
    </source>
</evidence>
<keyword evidence="4" id="KW-1185">Reference proteome</keyword>